<sequence length="79" mass="8771">MVRKWLWRECAGRSKSLQSTFGNGKQSLPSPKAAGASISSNGRDFRSDFRRSHCFADKVLLQSLQAACKATSRDHLDTL</sequence>
<dbReference type="Proteomes" id="UP001178461">
    <property type="component" value="Chromosome 14"/>
</dbReference>
<gene>
    <name evidence="2" type="ORF">PODLI_1B030375</name>
</gene>
<feature type="compositionally biased region" description="Polar residues" evidence="1">
    <location>
        <begin position="17"/>
        <end position="29"/>
    </location>
</feature>
<evidence type="ECO:0000313" key="3">
    <source>
        <dbReference type="Proteomes" id="UP001178461"/>
    </source>
</evidence>
<accession>A0AA35PLY1</accession>
<feature type="region of interest" description="Disordered" evidence="1">
    <location>
        <begin position="17"/>
        <end position="40"/>
    </location>
</feature>
<evidence type="ECO:0000256" key="1">
    <source>
        <dbReference type="SAM" id="MobiDB-lite"/>
    </source>
</evidence>
<keyword evidence="3" id="KW-1185">Reference proteome</keyword>
<organism evidence="2 3">
    <name type="scientific">Podarcis lilfordi</name>
    <name type="common">Lilford's wall lizard</name>
    <dbReference type="NCBI Taxonomy" id="74358"/>
    <lineage>
        <taxon>Eukaryota</taxon>
        <taxon>Metazoa</taxon>
        <taxon>Chordata</taxon>
        <taxon>Craniata</taxon>
        <taxon>Vertebrata</taxon>
        <taxon>Euteleostomi</taxon>
        <taxon>Lepidosauria</taxon>
        <taxon>Squamata</taxon>
        <taxon>Bifurcata</taxon>
        <taxon>Unidentata</taxon>
        <taxon>Episquamata</taxon>
        <taxon>Laterata</taxon>
        <taxon>Lacertibaenia</taxon>
        <taxon>Lacertidae</taxon>
        <taxon>Podarcis</taxon>
    </lineage>
</organism>
<dbReference type="AlphaFoldDB" id="A0AA35PLY1"/>
<proteinExistence type="predicted"/>
<dbReference type="EMBL" id="OX395139">
    <property type="protein sequence ID" value="CAI5792999.1"/>
    <property type="molecule type" value="Genomic_DNA"/>
</dbReference>
<reference evidence="2" key="1">
    <citation type="submission" date="2022-12" db="EMBL/GenBank/DDBJ databases">
        <authorList>
            <person name="Alioto T."/>
            <person name="Alioto T."/>
            <person name="Gomez Garrido J."/>
        </authorList>
    </citation>
    <scope>NUCLEOTIDE SEQUENCE</scope>
</reference>
<protein>
    <submittedName>
        <fullName evidence="2">Uncharacterized protein</fullName>
    </submittedName>
</protein>
<evidence type="ECO:0000313" key="2">
    <source>
        <dbReference type="EMBL" id="CAI5792999.1"/>
    </source>
</evidence>
<name>A0AA35PLY1_9SAUR</name>